<dbReference type="Proteomes" id="UP000033636">
    <property type="component" value="Unassembled WGS sequence"/>
</dbReference>
<evidence type="ECO:0000313" key="1">
    <source>
        <dbReference type="EMBL" id="MFB6491129.1"/>
    </source>
</evidence>
<name>A0ACC6V240_9CREN</name>
<organism evidence="1 2">
    <name type="scientific">Thermoproteus sp. AZ2</name>
    <dbReference type="NCBI Taxonomy" id="1609232"/>
    <lineage>
        <taxon>Archaea</taxon>
        <taxon>Thermoproteota</taxon>
        <taxon>Thermoprotei</taxon>
        <taxon>Thermoproteales</taxon>
        <taxon>Thermoproteaceae</taxon>
        <taxon>Thermoproteus</taxon>
    </lineage>
</organism>
<evidence type="ECO:0000313" key="2">
    <source>
        <dbReference type="Proteomes" id="UP000033636"/>
    </source>
</evidence>
<comment type="caution">
    <text evidence="1">The sequence shown here is derived from an EMBL/GenBank/DDBJ whole genome shotgun (WGS) entry which is preliminary data.</text>
</comment>
<gene>
    <name evidence="1" type="ORF">TU35_007825</name>
</gene>
<dbReference type="EMBL" id="JZWT02000022">
    <property type="protein sequence ID" value="MFB6491129.1"/>
    <property type="molecule type" value="Genomic_DNA"/>
</dbReference>
<sequence>MVEDLLKLRKEVEERVAQLEKELDFYKRLLAALDEAIGKKSFTTAAEEKERREAAAAKKPLEVQSIKSKEGEELGVAEIYEDELVLRPKIAVKAEGLMKRFFIDKLLERYKEEDEDAVRRGRAEKALEYEVQEGGEGVITAIVVKNYGDENRRRDIIRAFKWTLERMAKG</sequence>
<protein>
    <submittedName>
        <fullName evidence="1">Uncharacterized protein</fullName>
    </submittedName>
</protein>
<reference evidence="1" key="1">
    <citation type="submission" date="2024-07" db="EMBL/GenBank/DDBJ databases">
        <title>Metagenome and Metagenome-Assembled Genomes of Archaea from a hot spring from the geothermal field of Los Azufres, Mexico.</title>
        <authorList>
            <person name="Marin-Paredes R."/>
            <person name="Martinez-Romero E."/>
            <person name="Servin-Garciduenas L.E."/>
        </authorList>
    </citation>
    <scope>NUCLEOTIDE SEQUENCE</scope>
</reference>
<accession>A0ACC6V240</accession>
<proteinExistence type="predicted"/>